<evidence type="ECO:0000313" key="2">
    <source>
        <dbReference type="EMBL" id="KAG7448485.1"/>
    </source>
</evidence>
<dbReference type="AlphaFoldDB" id="A0A9P7VXX1"/>
<feature type="region of interest" description="Disordered" evidence="1">
    <location>
        <begin position="151"/>
        <end position="170"/>
    </location>
</feature>
<dbReference type="OrthoDB" id="3066061at2759"/>
<proteinExistence type="predicted"/>
<dbReference type="Proteomes" id="UP000812287">
    <property type="component" value="Unassembled WGS sequence"/>
</dbReference>
<protein>
    <submittedName>
        <fullName evidence="2">Uncharacterized protein</fullName>
    </submittedName>
</protein>
<gene>
    <name evidence="2" type="ORF">BT62DRAFT_1074059</name>
</gene>
<dbReference type="RefSeq" id="XP_043041985.1">
    <property type="nucleotide sequence ID" value="XM_043178988.1"/>
</dbReference>
<sequence>MLLLPPLSASDTHPRYHISIGTNPYAEFVHNGHPKGSVRSILWKGQVNNLFWDDGSTTKKCYHRLQRSGEPAQLTQLKIYPESQEHFDDILISILVLEGKRTTLAVKDEAMLAISSIRKPMGAIYTPSLSRDIRSAVTDVGRLSRQRRCRYTDVPPSGEGDDYNNQLHSL</sequence>
<dbReference type="GeneID" id="66101282"/>
<reference evidence="2" key="1">
    <citation type="submission" date="2020-11" db="EMBL/GenBank/DDBJ databases">
        <title>Adaptations for nitrogen fixation in a non-lichenized fungal sporocarp promotes dispersal by wood-feeding termites.</title>
        <authorList>
            <consortium name="DOE Joint Genome Institute"/>
            <person name="Koch R.A."/>
            <person name="Yoon G."/>
            <person name="Arayal U."/>
            <person name="Lail K."/>
            <person name="Amirebrahimi M."/>
            <person name="Labutti K."/>
            <person name="Lipzen A."/>
            <person name="Riley R."/>
            <person name="Barry K."/>
            <person name="Henrissat B."/>
            <person name="Grigoriev I.V."/>
            <person name="Herr J.R."/>
            <person name="Aime M.C."/>
        </authorList>
    </citation>
    <scope>NUCLEOTIDE SEQUENCE</scope>
    <source>
        <strain evidence="2">MCA 3950</strain>
    </source>
</reference>
<organism evidence="2 3">
    <name type="scientific">Guyanagaster necrorhizus</name>
    <dbReference type="NCBI Taxonomy" id="856835"/>
    <lineage>
        <taxon>Eukaryota</taxon>
        <taxon>Fungi</taxon>
        <taxon>Dikarya</taxon>
        <taxon>Basidiomycota</taxon>
        <taxon>Agaricomycotina</taxon>
        <taxon>Agaricomycetes</taxon>
        <taxon>Agaricomycetidae</taxon>
        <taxon>Agaricales</taxon>
        <taxon>Marasmiineae</taxon>
        <taxon>Physalacriaceae</taxon>
        <taxon>Guyanagaster</taxon>
    </lineage>
</organism>
<evidence type="ECO:0000313" key="3">
    <source>
        <dbReference type="Proteomes" id="UP000812287"/>
    </source>
</evidence>
<accession>A0A9P7VXX1</accession>
<keyword evidence="3" id="KW-1185">Reference proteome</keyword>
<evidence type="ECO:0000256" key="1">
    <source>
        <dbReference type="SAM" id="MobiDB-lite"/>
    </source>
</evidence>
<name>A0A9P7VXX1_9AGAR</name>
<comment type="caution">
    <text evidence="2">The sequence shown here is derived from an EMBL/GenBank/DDBJ whole genome shotgun (WGS) entry which is preliminary data.</text>
</comment>
<dbReference type="EMBL" id="MU250529">
    <property type="protein sequence ID" value="KAG7448485.1"/>
    <property type="molecule type" value="Genomic_DNA"/>
</dbReference>